<feature type="transmembrane region" description="Helical" evidence="1">
    <location>
        <begin position="37"/>
        <end position="57"/>
    </location>
</feature>
<name>A0A383CIQ0_9ZZZZ</name>
<gene>
    <name evidence="2" type="ORF">METZ01_LOCUS484469</name>
</gene>
<evidence type="ECO:0000256" key="1">
    <source>
        <dbReference type="SAM" id="Phobius"/>
    </source>
</evidence>
<keyword evidence="1" id="KW-0472">Membrane</keyword>
<dbReference type="AlphaFoldDB" id="A0A383CIQ0"/>
<proteinExistence type="predicted"/>
<accession>A0A383CIQ0</accession>
<sequence>MSQSLDHDLDKKKAVDFRSAQDSVGSNSDGIRYQTRCALLLGLGLLILGGNLVWTFLDKA</sequence>
<keyword evidence="1" id="KW-1133">Transmembrane helix</keyword>
<feature type="non-terminal residue" evidence="2">
    <location>
        <position position="60"/>
    </location>
</feature>
<reference evidence="2" key="1">
    <citation type="submission" date="2018-05" db="EMBL/GenBank/DDBJ databases">
        <authorList>
            <person name="Lanie J.A."/>
            <person name="Ng W.-L."/>
            <person name="Kazmierczak K.M."/>
            <person name="Andrzejewski T.M."/>
            <person name="Davidsen T.M."/>
            <person name="Wayne K.J."/>
            <person name="Tettelin H."/>
            <person name="Glass J.I."/>
            <person name="Rusch D."/>
            <person name="Podicherti R."/>
            <person name="Tsui H.-C.T."/>
            <person name="Winkler M.E."/>
        </authorList>
    </citation>
    <scope>NUCLEOTIDE SEQUENCE</scope>
</reference>
<evidence type="ECO:0000313" key="2">
    <source>
        <dbReference type="EMBL" id="SVE31615.1"/>
    </source>
</evidence>
<organism evidence="2">
    <name type="scientific">marine metagenome</name>
    <dbReference type="NCBI Taxonomy" id="408172"/>
    <lineage>
        <taxon>unclassified sequences</taxon>
        <taxon>metagenomes</taxon>
        <taxon>ecological metagenomes</taxon>
    </lineage>
</organism>
<keyword evidence="1" id="KW-0812">Transmembrane</keyword>
<protein>
    <submittedName>
        <fullName evidence="2">Uncharacterized protein</fullName>
    </submittedName>
</protein>
<dbReference type="EMBL" id="UINC01208857">
    <property type="protein sequence ID" value="SVE31615.1"/>
    <property type="molecule type" value="Genomic_DNA"/>
</dbReference>